<dbReference type="EMBL" id="FZRA01000004">
    <property type="protein sequence ID" value="SNU08719.1"/>
    <property type="molecule type" value="Genomic_DNA"/>
</dbReference>
<accession>A0A239RD42</accession>
<dbReference type="AlphaFoldDB" id="A0A239RD42"/>
<sequence length="580" mass="65976">MQIWIHDSQMRKIVALNNDIPDMLHYSNSTWHPYLEQATSTFDFTISKFVNGKLHEDIKLINDECFVSFYANGSYQVFYIATLVEDDFNIQLTCNNTNLEYALEYANPFSVGSAMTIEWYLNHMDLLSFAAVELGYNEIPDRKRTLTFDSQETKATRLQSLMSQFEAEYEFKVDLNRDGTYKRIVINIYQKPDETHHGIGKNRSDVVLYYDNGLKGVQVTSDKTQMFNAGVFTGKDGLNLGNVEISEKNADGIEEYYSRKGNVCLYAPLAMARYPATMRASGQDNWIRKDFTTEYENINDLKAYALKTLKQYAYPLMTYTASVQSKFVGDYSDLALGDTVRIIDKNFAGGLALEARVSEMIISFDNPTNNSLVFTNYRRIDNKPTSALQSRIDKAVEDRLPYHIELATTGGTTFKNSEGESVIEARLYKGDKPFTTDVSWRWALDGEVTVAMQYLLKGKNIENTAVLTVSGYVGNTEVATTEVTVTNLVEPTTLVVKTSNGNLFKNNLINTKLTATLWRGGKEIDKEGKDYSYIWTKTDDEGNPDEIWNQDHSYSQKTIEITQKDVFRRAQFECNVEPLG</sequence>
<evidence type="ECO:0000313" key="2">
    <source>
        <dbReference type="Proteomes" id="UP000214649"/>
    </source>
</evidence>
<dbReference type="RefSeq" id="WP_094141005.1">
    <property type="nucleotide sequence ID" value="NZ_FZRA01000004.1"/>
</dbReference>
<proteinExistence type="predicted"/>
<protein>
    <submittedName>
        <fullName evidence="1">Prophage endopeptidase tail</fullName>
    </submittedName>
</protein>
<dbReference type="Proteomes" id="UP000214649">
    <property type="component" value="Unassembled WGS sequence"/>
</dbReference>
<name>A0A239RD42_STREI</name>
<gene>
    <name evidence="1" type="ORF">SAMN05216470_1412</name>
</gene>
<evidence type="ECO:0000313" key="1">
    <source>
        <dbReference type="EMBL" id="SNU08719.1"/>
    </source>
</evidence>
<organism evidence="1 2">
    <name type="scientific">Streptococcus equinus</name>
    <name type="common">Streptococcus bovis</name>
    <dbReference type="NCBI Taxonomy" id="1335"/>
    <lineage>
        <taxon>Bacteria</taxon>
        <taxon>Bacillati</taxon>
        <taxon>Bacillota</taxon>
        <taxon>Bacilli</taxon>
        <taxon>Lactobacillales</taxon>
        <taxon>Streptococcaceae</taxon>
        <taxon>Streptococcus</taxon>
    </lineage>
</organism>
<reference evidence="1 2" key="1">
    <citation type="submission" date="2017-07" db="EMBL/GenBank/DDBJ databases">
        <authorList>
            <person name="Sun Z.S."/>
            <person name="Albrecht U."/>
            <person name="Echele G."/>
            <person name="Lee C.C."/>
        </authorList>
    </citation>
    <scope>NUCLEOTIDE SEQUENCE [LARGE SCALE GENOMIC DNA]</scope>
    <source>
        <strain evidence="1 2">AR3</strain>
    </source>
</reference>